<name>A0A1N7HSZ3_9FLAO</name>
<dbReference type="GO" id="GO:0000725">
    <property type="term" value="P:recombinational repair"/>
    <property type="evidence" value="ECO:0007669"/>
    <property type="project" value="TreeGrafter"/>
</dbReference>
<accession>A0A1N7HSZ3</accession>
<evidence type="ECO:0000313" key="5">
    <source>
        <dbReference type="Proteomes" id="UP000279541"/>
    </source>
</evidence>
<evidence type="ECO:0000313" key="3">
    <source>
        <dbReference type="EMBL" id="SIS27891.1"/>
    </source>
</evidence>
<dbReference type="EMBL" id="FTNZ01000001">
    <property type="protein sequence ID" value="SIS27891.1"/>
    <property type="molecule type" value="Genomic_DNA"/>
</dbReference>
<organism evidence="3 4">
    <name type="scientific">Chryseobacterium joostei</name>
    <dbReference type="NCBI Taxonomy" id="112234"/>
    <lineage>
        <taxon>Bacteria</taxon>
        <taxon>Pseudomonadati</taxon>
        <taxon>Bacteroidota</taxon>
        <taxon>Flavobacteriia</taxon>
        <taxon>Flavobacteriales</taxon>
        <taxon>Weeksellaceae</taxon>
        <taxon>Chryseobacterium group</taxon>
        <taxon>Chryseobacterium</taxon>
    </lineage>
</organism>
<dbReference type="OrthoDB" id="9787585at2"/>
<evidence type="ECO:0000313" key="4">
    <source>
        <dbReference type="Proteomes" id="UP000186106"/>
    </source>
</evidence>
<proteinExistence type="predicted"/>
<dbReference type="GO" id="GO:0005829">
    <property type="term" value="C:cytosol"/>
    <property type="evidence" value="ECO:0007669"/>
    <property type="project" value="TreeGrafter"/>
</dbReference>
<dbReference type="InterPro" id="IPR000212">
    <property type="entry name" value="DNA_helicase_UvrD/REP"/>
</dbReference>
<reference evidence="2 5" key="2">
    <citation type="submission" date="2018-11" db="EMBL/GenBank/DDBJ databases">
        <title>Proposal to divide the Flavobacteriaceae and reorganize its genera based on Amino Acid Identity values calculated from whole genome sequences.</title>
        <authorList>
            <person name="Nicholson A.C."/>
            <person name="Gulvik C.A."/>
            <person name="Whitney A.M."/>
            <person name="Humrighouse B.W."/>
            <person name="Bell M."/>
            <person name="Holmes B."/>
            <person name="Steigerwalt A.G."/>
            <person name="Villarma A."/>
            <person name="Sheth M."/>
            <person name="Batra D."/>
            <person name="Pryor J."/>
            <person name="Bernardet J.-F."/>
            <person name="Hugo C."/>
            <person name="Kampfer P."/>
            <person name="Newman J."/>
            <person name="McQuiston J.R."/>
        </authorList>
    </citation>
    <scope>NUCLEOTIDE SEQUENCE [LARGE SCALE GENOMIC DNA]</scope>
    <source>
        <strain evidence="2 5">DSM 16927</strain>
    </source>
</reference>
<dbReference type="KEGG" id="cjt:EG359_06235"/>
<reference evidence="3 4" key="1">
    <citation type="submission" date="2017-01" db="EMBL/GenBank/DDBJ databases">
        <authorList>
            <person name="Mah S.A."/>
            <person name="Swanson W.J."/>
            <person name="Moy G.W."/>
            <person name="Vacquier V.D."/>
        </authorList>
    </citation>
    <scope>NUCLEOTIDE SEQUENCE [LARGE SCALE GENOMIC DNA]</scope>
    <source>
        <strain evidence="3 4">DSM 16927</strain>
    </source>
</reference>
<dbReference type="Gene3D" id="3.40.50.300">
    <property type="entry name" value="P-loop containing nucleotide triphosphate hydrolases"/>
    <property type="match status" value="2"/>
</dbReference>
<sequence length="405" mass="46946">MPEFRFSLPAINSLYADQQLAYHPRGAMLVTGGPGSGKTVVTIFRFLRSVRDDRDLMLFTYHKTLILTIRGMLRARAEELFGELDEERINEIVENKLSTFFQWHQDNIGLFRPEATSEECARNFRGYIGSRRRNNIKLDELFFDEGQDLPRIVYNNVGELTTNVSVGADRAQNFKGYYPEDQAEDIILSGIRMHIDSRRQYLDGNHRNTRQIFELAKKFVPEDLRVQAMRSEGLREGNEPEIRPGLSEAQQLAEIKRIIENFPTSNIGILCHFGNEVETIKDYLIGEGYSCAENAKDEKAFSYYWHDMDRIDEAVLKKKFRTPFITTFESCKGLEFDIVIMPFFQLSNRALTARNSDGRTWATRGHYYVAVTRARSDIYILYSFKPASMNFYDEAEKTDKFKGLL</sequence>
<dbReference type="GO" id="GO:0043138">
    <property type="term" value="F:3'-5' DNA helicase activity"/>
    <property type="evidence" value="ECO:0007669"/>
    <property type="project" value="TreeGrafter"/>
</dbReference>
<protein>
    <recommendedName>
        <fullName evidence="1">DNA 3'-5' helicase II</fullName>
    </recommendedName>
</protein>
<dbReference type="GO" id="GO:0003677">
    <property type="term" value="F:DNA binding"/>
    <property type="evidence" value="ECO:0007669"/>
    <property type="project" value="InterPro"/>
</dbReference>
<dbReference type="InterPro" id="IPR027417">
    <property type="entry name" value="P-loop_NTPase"/>
</dbReference>
<evidence type="ECO:0000313" key="2">
    <source>
        <dbReference type="EMBL" id="AZA99228.1"/>
    </source>
</evidence>
<dbReference type="PANTHER" id="PTHR11070:SF2">
    <property type="entry name" value="ATP-DEPENDENT DNA HELICASE SRS2"/>
    <property type="match status" value="1"/>
</dbReference>
<dbReference type="Proteomes" id="UP000279541">
    <property type="component" value="Chromosome"/>
</dbReference>
<dbReference type="EMBL" id="CP033926">
    <property type="protein sequence ID" value="AZA99228.1"/>
    <property type="molecule type" value="Genomic_DNA"/>
</dbReference>
<dbReference type="RefSeq" id="WP_076350944.1">
    <property type="nucleotide sequence ID" value="NZ_CP033926.1"/>
</dbReference>
<evidence type="ECO:0000256" key="1">
    <source>
        <dbReference type="ARBA" id="ARBA00034923"/>
    </source>
</evidence>
<dbReference type="GO" id="GO:0005524">
    <property type="term" value="F:ATP binding"/>
    <property type="evidence" value="ECO:0007669"/>
    <property type="project" value="InterPro"/>
</dbReference>
<gene>
    <name evidence="2" type="ORF">EG359_06235</name>
    <name evidence="3" type="ORF">SAMN05421768_101110</name>
</gene>
<dbReference type="SUPFAM" id="SSF52540">
    <property type="entry name" value="P-loop containing nucleoside triphosphate hydrolases"/>
    <property type="match status" value="1"/>
</dbReference>
<dbReference type="PANTHER" id="PTHR11070">
    <property type="entry name" value="UVRD / RECB / PCRA DNA HELICASE FAMILY MEMBER"/>
    <property type="match status" value="1"/>
</dbReference>
<dbReference type="Proteomes" id="UP000186106">
    <property type="component" value="Unassembled WGS sequence"/>
</dbReference>
<dbReference type="AlphaFoldDB" id="A0A1N7HSZ3"/>
<dbReference type="STRING" id="112234.SAMN05421768_101110"/>
<keyword evidence="5" id="KW-1185">Reference proteome</keyword>